<proteinExistence type="predicted"/>
<reference evidence="1" key="1">
    <citation type="submission" date="2019-08" db="EMBL/GenBank/DDBJ databases">
        <authorList>
            <person name="Kucharzyk K."/>
            <person name="Murdoch R.W."/>
            <person name="Higgins S."/>
            <person name="Loffler F."/>
        </authorList>
    </citation>
    <scope>NUCLEOTIDE SEQUENCE</scope>
</reference>
<protein>
    <submittedName>
        <fullName evidence="1">Uncharacterized protein</fullName>
    </submittedName>
</protein>
<gene>
    <name evidence="1" type="ORF">SDC9_205516</name>
</gene>
<comment type="caution">
    <text evidence="1">The sequence shown here is derived from an EMBL/GenBank/DDBJ whole genome shotgun (WGS) entry which is preliminary data.</text>
</comment>
<sequence length="70" mass="8311">MQGNFERPYVYMEEKERVGNIRIELHLERKARAVTSIYEKNHLLWDQKGSLVSIDLDGVSLWDIIEVSYE</sequence>
<organism evidence="1">
    <name type="scientific">bioreactor metagenome</name>
    <dbReference type="NCBI Taxonomy" id="1076179"/>
    <lineage>
        <taxon>unclassified sequences</taxon>
        <taxon>metagenomes</taxon>
        <taxon>ecological metagenomes</taxon>
    </lineage>
</organism>
<dbReference type="EMBL" id="VSSQ01129846">
    <property type="protein sequence ID" value="MPN57822.1"/>
    <property type="molecule type" value="Genomic_DNA"/>
</dbReference>
<evidence type="ECO:0000313" key="1">
    <source>
        <dbReference type="EMBL" id="MPN57822.1"/>
    </source>
</evidence>
<dbReference type="AlphaFoldDB" id="A0A645J3Y6"/>
<accession>A0A645J3Y6</accession>
<name>A0A645J3Y6_9ZZZZ</name>